<dbReference type="SMART" id="SM00184">
    <property type="entry name" value="RING"/>
    <property type="match status" value="1"/>
</dbReference>
<gene>
    <name evidence="7" type="ORF">VSP0166_LOCUS5053</name>
</gene>
<dbReference type="InterPro" id="IPR001841">
    <property type="entry name" value="Znf_RING"/>
</dbReference>
<dbReference type="SUPFAM" id="SSF57850">
    <property type="entry name" value="RING/U-box"/>
    <property type="match status" value="1"/>
</dbReference>
<dbReference type="Gene3D" id="3.30.40.10">
    <property type="entry name" value="Zinc/RING finger domain, C3HC4 (zinc finger)"/>
    <property type="match status" value="1"/>
</dbReference>
<feature type="compositionally biased region" description="Basic and acidic residues" evidence="5">
    <location>
        <begin position="192"/>
        <end position="212"/>
    </location>
</feature>
<dbReference type="InterPro" id="IPR013083">
    <property type="entry name" value="Znf_RING/FYVE/PHD"/>
</dbReference>
<feature type="domain" description="RING-type" evidence="6">
    <location>
        <begin position="13"/>
        <end position="60"/>
    </location>
</feature>
<evidence type="ECO:0000313" key="7">
    <source>
        <dbReference type="EMBL" id="CAE2210590.1"/>
    </source>
</evidence>
<accession>A0A7S4HVI5</accession>
<evidence type="ECO:0000256" key="2">
    <source>
        <dbReference type="ARBA" id="ARBA00022771"/>
    </source>
</evidence>
<dbReference type="AlphaFoldDB" id="A0A7S4HVI5"/>
<evidence type="ECO:0000259" key="6">
    <source>
        <dbReference type="PROSITE" id="PS50089"/>
    </source>
</evidence>
<dbReference type="PROSITE" id="PS50089">
    <property type="entry name" value="ZF_RING_2"/>
    <property type="match status" value="1"/>
</dbReference>
<dbReference type="InterPro" id="IPR017907">
    <property type="entry name" value="Znf_RING_CS"/>
</dbReference>
<name>A0A7S4HVI5_9EUKA</name>
<keyword evidence="1" id="KW-0479">Metal-binding</keyword>
<dbReference type="Pfam" id="PF00097">
    <property type="entry name" value="zf-C3HC4"/>
    <property type="match status" value="1"/>
</dbReference>
<dbReference type="EMBL" id="HBKP01006987">
    <property type="protein sequence ID" value="CAE2210590.1"/>
    <property type="molecule type" value="Transcribed_RNA"/>
</dbReference>
<keyword evidence="3" id="KW-0862">Zinc</keyword>
<evidence type="ECO:0000256" key="1">
    <source>
        <dbReference type="ARBA" id="ARBA00022723"/>
    </source>
</evidence>
<feature type="region of interest" description="Disordered" evidence="5">
    <location>
        <begin position="138"/>
        <end position="244"/>
    </location>
</feature>
<dbReference type="CDD" id="cd16449">
    <property type="entry name" value="RING-HC"/>
    <property type="match status" value="1"/>
</dbReference>
<feature type="compositionally biased region" description="Polar residues" evidence="5">
    <location>
        <begin position="138"/>
        <end position="164"/>
    </location>
</feature>
<dbReference type="InterPro" id="IPR018957">
    <property type="entry name" value="Znf_C3HC4_RING-type"/>
</dbReference>
<proteinExistence type="predicted"/>
<dbReference type="PROSITE" id="PS00518">
    <property type="entry name" value="ZF_RING_1"/>
    <property type="match status" value="1"/>
</dbReference>
<evidence type="ECO:0000256" key="3">
    <source>
        <dbReference type="ARBA" id="ARBA00022833"/>
    </source>
</evidence>
<organism evidence="7">
    <name type="scientific">Vannella robusta</name>
    <dbReference type="NCBI Taxonomy" id="1487602"/>
    <lineage>
        <taxon>Eukaryota</taxon>
        <taxon>Amoebozoa</taxon>
        <taxon>Discosea</taxon>
        <taxon>Flabellinia</taxon>
        <taxon>Vannellidae</taxon>
        <taxon>Vannella</taxon>
    </lineage>
</organism>
<evidence type="ECO:0000256" key="5">
    <source>
        <dbReference type="SAM" id="MobiDB-lite"/>
    </source>
</evidence>
<sequence>METQPDWRDECVCKVCGDIKTEARQLECGHSFCTLCLRDYLMQYEERGTFYSFLMCPVCSIQTSTKLGVLSLPRAHHLDEPIEHLKNLWKKKEEEPEADTTAAVSYPVLDQMEAENKSTDFGDSSFLAGVEWEDYSLSTNSPTSSFNSANVSTEENLNNQSIPSSAPVEAPAPQQTKSGLKDYFSSFYQPPEVKEPPVPPKKEPQKIPHTETKPLPNASLEEPPKTKIAAPEQAKPPPEETSGGFTGFFSSIIDSIKNTISPPDDVTSTATGRKQEVVYYAPFKISSEGAKKNLSSWLSSLWFAPSDLTTSASTKSLRPTWIPYYLICADSATEYFGYREEVTGHKKKIEGNVASHYKTLLCATNNQPMVEFIEPFRDNFAVGLAKSPISSLGLPLENPRDWHQLWDTFRPVVDEQEIAKCKKGGKLSGLEKVTTLVKFSDIRVKLLYLPIFHGSYQHNGKEYRVAINGQNGKVIGERSYGTGALGSLVGRLWGNK</sequence>
<keyword evidence="2 4" id="KW-0863">Zinc-finger</keyword>
<dbReference type="GO" id="GO:0008270">
    <property type="term" value="F:zinc ion binding"/>
    <property type="evidence" value="ECO:0007669"/>
    <property type="project" value="UniProtKB-KW"/>
</dbReference>
<evidence type="ECO:0000256" key="4">
    <source>
        <dbReference type="PROSITE-ProRule" id="PRU00175"/>
    </source>
</evidence>
<protein>
    <recommendedName>
        <fullName evidence="6">RING-type domain-containing protein</fullName>
    </recommendedName>
</protein>
<reference evidence="7" key="1">
    <citation type="submission" date="2021-01" db="EMBL/GenBank/DDBJ databases">
        <authorList>
            <person name="Corre E."/>
            <person name="Pelletier E."/>
            <person name="Niang G."/>
            <person name="Scheremetjew M."/>
            <person name="Finn R."/>
            <person name="Kale V."/>
            <person name="Holt S."/>
            <person name="Cochrane G."/>
            <person name="Meng A."/>
            <person name="Brown T."/>
            <person name="Cohen L."/>
        </authorList>
    </citation>
    <scope>NUCLEOTIDE SEQUENCE</scope>
    <source>
        <strain evidence="7">DIVA3 518/3/11/1/6</strain>
    </source>
</reference>